<evidence type="ECO:0000313" key="10">
    <source>
        <dbReference type="Proteomes" id="UP000009138"/>
    </source>
</evidence>
<evidence type="ECO:0000256" key="4">
    <source>
        <dbReference type="ARBA" id="ARBA00023098"/>
    </source>
</evidence>
<sequence>MAQDPSFVMSRSRIALATLITVSVLGSFYYHTHQPGKKADKDTLYNDFLDALPVTPEDEANDFLGSLFKNASALVPSTLEEFKSKMASVYPAFERQMEAIRHMYSSFWDYLFLEDFRKIVKESLNEDDDVILHPEIQQEALVREGQGLSEAELEFIKKRKERMRAAFAFFIGEDEVEVDDIPNIGIASSGGGYRAMVACSGYLHAFNDTGLLDCALYMAGKQKKSEKKKSSKLIVFIQGVSGSTWAMSQFYSPLTHASVETLKDHLSSRIHTHIANLSNFLTILNASRHNAKILLHGVIQRYYQQNGSISLVDVFGMLLGGTLLTKKVIVDSKKKEKADEEEEYSESISLAESTKTAKTGTVEEDDGAQVRPRVLQKNEVKLSKQKKYFEDGSLPMPIYCAVRHEIHRPGITKQATMSSIPEEKDEEESEEKEGKEETPKDLYQWYEFTPYEMGSEEINAWIPIWSFGRKFKEGKNIEKLPEQSIGVLMGMFGSAFVASLAHFYQEIRLLLPEAAIQKADEMIQSYQSSVSTIHPISPASFPNPFYKMPAMVQTKDEEKEEILRSENLKAM</sequence>
<dbReference type="Proteomes" id="UP000009138">
    <property type="component" value="Unassembled WGS sequence"/>
</dbReference>
<dbReference type="VEuPathDB" id="FungiDB:RO3G_03695"/>
<dbReference type="PROSITE" id="PS51210">
    <property type="entry name" value="PLA2C"/>
    <property type="match status" value="1"/>
</dbReference>
<proteinExistence type="inferred from homology"/>
<dbReference type="InParanoid" id="I1BS10"/>
<feature type="domain" description="PLA2c" evidence="8">
    <location>
        <begin position="134"/>
        <end position="571"/>
    </location>
</feature>
<name>I1BS10_RHIO9</name>
<dbReference type="FunCoup" id="I1BS10">
    <property type="interactions" value="349"/>
</dbReference>
<feature type="region of interest" description="Disordered" evidence="7">
    <location>
        <begin position="411"/>
        <end position="439"/>
    </location>
</feature>
<dbReference type="GO" id="GO:0004622">
    <property type="term" value="F:phosphatidylcholine lysophospholipase activity"/>
    <property type="evidence" value="ECO:0007669"/>
    <property type="project" value="UniProtKB-EC"/>
</dbReference>
<evidence type="ECO:0000256" key="5">
    <source>
        <dbReference type="PROSITE-ProRule" id="PRU00555"/>
    </source>
</evidence>
<dbReference type="PANTHER" id="PTHR10728">
    <property type="entry name" value="CYTOSOLIC PHOSPHOLIPASE A2"/>
    <property type="match status" value="1"/>
</dbReference>
<dbReference type="EMBL" id="CH476733">
    <property type="protein sequence ID" value="EIE78990.1"/>
    <property type="molecule type" value="Genomic_DNA"/>
</dbReference>
<dbReference type="GeneID" id="93610666"/>
<evidence type="ECO:0000256" key="2">
    <source>
        <dbReference type="ARBA" id="ARBA00022801"/>
    </source>
</evidence>
<dbReference type="AlphaFoldDB" id="I1BS10"/>
<dbReference type="Gene3D" id="3.40.1090.10">
    <property type="entry name" value="Cytosolic phospholipase A2 catalytic domain"/>
    <property type="match status" value="2"/>
</dbReference>
<dbReference type="eggNOG" id="KOG1325">
    <property type="taxonomic scope" value="Eukaryota"/>
</dbReference>
<protein>
    <recommendedName>
        <fullName evidence="6">Lysophospholipase</fullName>
        <ecNumber evidence="6">3.1.1.5</ecNumber>
    </recommendedName>
</protein>
<evidence type="ECO:0000313" key="9">
    <source>
        <dbReference type="EMBL" id="EIE78990.1"/>
    </source>
</evidence>
<keyword evidence="3 5" id="KW-0442">Lipid degradation</keyword>
<evidence type="ECO:0000256" key="3">
    <source>
        <dbReference type="ARBA" id="ARBA00022963"/>
    </source>
</evidence>
<dbReference type="GO" id="GO:0005829">
    <property type="term" value="C:cytosol"/>
    <property type="evidence" value="ECO:0007669"/>
    <property type="project" value="TreeGrafter"/>
</dbReference>
<keyword evidence="10" id="KW-1185">Reference proteome</keyword>
<feature type="region of interest" description="Disordered" evidence="7">
    <location>
        <begin position="340"/>
        <end position="373"/>
    </location>
</feature>
<accession>I1BS10</accession>
<dbReference type="InterPro" id="IPR002642">
    <property type="entry name" value="LysoPLipase_cat_dom"/>
</dbReference>
<keyword evidence="2 5" id="KW-0378">Hydrolase</keyword>
<comment type="similarity">
    <text evidence="1 6">Belongs to the lysophospholipase family.</text>
</comment>
<dbReference type="STRING" id="246409.I1BS10"/>
<dbReference type="RefSeq" id="XP_067514386.1">
    <property type="nucleotide sequence ID" value="XM_067658285.1"/>
</dbReference>
<evidence type="ECO:0000256" key="1">
    <source>
        <dbReference type="ARBA" id="ARBA00008780"/>
    </source>
</evidence>
<evidence type="ECO:0000256" key="6">
    <source>
        <dbReference type="RuleBase" id="RU362103"/>
    </source>
</evidence>
<dbReference type="SUPFAM" id="SSF52151">
    <property type="entry name" value="FabD/lysophospholipase-like"/>
    <property type="match status" value="2"/>
</dbReference>
<organism evidence="9 10">
    <name type="scientific">Rhizopus delemar (strain RA 99-880 / ATCC MYA-4621 / FGSC 9543 / NRRL 43880)</name>
    <name type="common">Mucormycosis agent</name>
    <name type="synonym">Rhizopus arrhizus var. delemar</name>
    <dbReference type="NCBI Taxonomy" id="246409"/>
    <lineage>
        <taxon>Eukaryota</taxon>
        <taxon>Fungi</taxon>
        <taxon>Fungi incertae sedis</taxon>
        <taxon>Mucoromycota</taxon>
        <taxon>Mucoromycotina</taxon>
        <taxon>Mucoromycetes</taxon>
        <taxon>Mucorales</taxon>
        <taxon>Mucorineae</taxon>
        <taxon>Rhizopodaceae</taxon>
        <taxon>Rhizopus</taxon>
    </lineage>
</organism>
<dbReference type="Pfam" id="PF01735">
    <property type="entry name" value="PLA2_B"/>
    <property type="match status" value="2"/>
</dbReference>
<gene>
    <name evidence="9" type="ORF">RO3G_03695</name>
</gene>
<dbReference type="GO" id="GO:0046475">
    <property type="term" value="P:glycerophospholipid catabolic process"/>
    <property type="evidence" value="ECO:0007669"/>
    <property type="project" value="TreeGrafter"/>
</dbReference>
<keyword evidence="4 5" id="KW-0443">Lipid metabolism</keyword>
<evidence type="ECO:0000256" key="7">
    <source>
        <dbReference type="SAM" id="MobiDB-lite"/>
    </source>
</evidence>
<dbReference type="InterPro" id="IPR016035">
    <property type="entry name" value="Acyl_Trfase/lysoPLipase"/>
</dbReference>
<evidence type="ECO:0000259" key="8">
    <source>
        <dbReference type="PROSITE" id="PS51210"/>
    </source>
</evidence>
<dbReference type="PANTHER" id="PTHR10728:SF40">
    <property type="entry name" value="PATATIN FAMILY PROTEIN"/>
    <property type="match status" value="1"/>
</dbReference>
<dbReference type="GO" id="GO:0004623">
    <property type="term" value="F:phospholipase A2 activity"/>
    <property type="evidence" value="ECO:0007669"/>
    <property type="project" value="TreeGrafter"/>
</dbReference>
<comment type="catalytic activity">
    <reaction evidence="6">
        <text>a 1-acyl-sn-glycero-3-phosphocholine + H2O = sn-glycerol 3-phosphocholine + a fatty acid + H(+)</text>
        <dbReference type="Rhea" id="RHEA:15177"/>
        <dbReference type="ChEBI" id="CHEBI:15377"/>
        <dbReference type="ChEBI" id="CHEBI:15378"/>
        <dbReference type="ChEBI" id="CHEBI:16870"/>
        <dbReference type="ChEBI" id="CHEBI:28868"/>
        <dbReference type="ChEBI" id="CHEBI:58168"/>
        <dbReference type="EC" id="3.1.1.5"/>
    </reaction>
</comment>
<dbReference type="EC" id="3.1.1.5" evidence="6"/>
<dbReference type="OrthoDB" id="6121437at2759"/>
<dbReference type="OMA" id="NMVARSK"/>
<reference evidence="9 10" key="1">
    <citation type="journal article" date="2009" name="PLoS Genet.">
        <title>Genomic analysis of the basal lineage fungus Rhizopus oryzae reveals a whole-genome duplication.</title>
        <authorList>
            <person name="Ma L.-J."/>
            <person name="Ibrahim A.S."/>
            <person name="Skory C."/>
            <person name="Grabherr M.G."/>
            <person name="Burger G."/>
            <person name="Butler M."/>
            <person name="Elias M."/>
            <person name="Idnurm A."/>
            <person name="Lang B.F."/>
            <person name="Sone T."/>
            <person name="Abe A."/>
            <person name="Calvo S.E."/>
            <person name="Corrochano L.M."/>
            <person name="Engels R."/>
            <person name="Fu J."/>
            <person name="Hansberg W."/>
            <person name="Kim J.-M."/>
            <person name="Kodira C.D."/>
            <person name="Koehrsen M.J."/>
            <person name="Liu B."/>
            <person name="Miranda-Saavedra D."/>
            <person name="O'Leary S."/>
            <person name="Ortiz-Castellanos L."/>
            <person name="Poulter R."/>
            <person name="Rodriguez-Romero J."/>
            <person name="Ruiz-Herrera J."/>
            <person name="Shen Y.-Q."/>
            <person name="Zeng Q."/>
            <person name="Galagan J."/>
            <person name="Birren B.W."/>
            <person name="Cuomo C.A."/>
            <person name="Wickes B.L."/>
        </authorList>
    </citation>
    <scope>NUCLEOTIDE SEQUENCE [LARGE SCALE GENOMIC DNA]</scope>
    <source>
        <strain evidence="10">RA 99-880 / ATCC MYA-4621 / FGSC 9543 / NRRL 43880</strain>
    </source>
</reference>